<evidence type="ECO:0000313" key="2">
    <source>
        <dbReference type="EMBL" id="KAJ8448450.1"/>
    </source>
</evidence>
<evidence type="ECO:0000259" key="1">
    <source>
        <dbReference type="Pfam" id="PF13968"/>
    </source>
</evidence>
<dbReference type="Pfam" id="PF04578">
    <property type="entry name" value="DUF594"/>
    <property type="match status" value="1"/>
</dbReference>
<dbReference type="EMBL" id="JAKOGI010000030">
    <property type="protein sequence ID" value="KAJ8448450.1"/>
    <property type="molecule type" value="Genomic_DNA"/>
</dbReference>
<dbReference type="OrthoDB" id="1689146at2759"/>
<dbReference type="InterPro" id="IPR007658">
    <property type="entry name" value="DUF594"/>
</dbReference>
<proteinExistence type="predicted"/>
<sequence>MWRIIAEVWVGILAYACVHDDRSGHREFTVRDRAKSHRQEETSQWLSMEEDQTKSFIHNACDLAAKVKSRTHDTGKMWEVITKVIRWTTFKALPMELNEEAESTTDVVLQTVLEANSLLRSSLRLIAGIKHGCGRHSRDFYQRVRQSFLGLRNPRHAIRIVEAELNLIYDSFYTDGTIFFSDWTISSPGEENGSHLLLAFVPHRRRWWSDHDVVSSLAWMHGTARVLFRRWSETISKFNFPAYSIKQPKETQASYIRPEVLTGITGLVRSFKFVSSDWYTDELGVFIFEELKAKRIDVISSLNQKWRDHDNFKKSVLSWHIATELLYNFEDNCEQHQSQDHEYSKLLSDYMAYLFFMKPVLSTG</sequence>
<gene>
    <name evidence="2" type="ORF">Cgig2_022078</name>
</gene>
<dbReference type="PANTHER" id="PTHR31325">
    <property type="entry name" value="OS01G0798800 PROTEIN-RELATED"/>
    <property type="match status" value="1"/>
</dbReference>
<dbReference type="Pfam" id="PF13968">
    <property type="entry name" value="DUF4220"/>
    <property type="match status" value="1"/>
</dbReference>
<dbReference type="InterPro" id="IPR025315">
    <property type="entry name" value="DUF4220"/>
</dbReference>
<organism evidence="2 3">
    <name type="scientific">Carnegiea gigantea</name>
    <dbReference type="NCBI Taxonomy" id="171969"/>
    <lineage>
        <taxon>Eukaryota</taxon>
        <taxon>Viridiplantae</taxon>
        <taxon>Streptophyta</taxon>
        <taxon>Embryophyta</taxon>
        <taxon>Tracheophyta</taxon>
        <taxon>Spermatophyta</taxon>
        <taxon>Magnoliopsida</taxon>
        <taxon>eudicotyledons</taxon>
        <taxon>Gunneridae</taxon>
        <taxon>Pentapetalae</taxon>
        <taxon>Caryophyllales</taxon>
        <taxon>Cactineae</taxon>
        <taxon>Cactaceae</taxon>
        <taxon>Cactoideae</taxon>
        <taxon>Echinocereeae</taxon>
        <taxon>Carnegiea</taxon>
    </lineage>
</organism>
<reference evidence="2" key="1">
    <citation type="submission" date="2022-04" db="EMBL/GenBank/DDBJ databases">
        <title>Carnegiea gigantea Genome sequencing and assembly v2.</title>
        <authorList>
            <person name="Copetti D."/>
            <person name="Sanderson M.J."/>
            <person name="Burquez A."/>
            <person name="Wojciechowski M.F."/>
        </authorList>
    </citation>
    <scope>NUCLEOTIDE SEQUENCE</scope>
    <source>
        <strain evidence="2">SGP5-SGP5p</strain>
        <tissue evidence="2">Aerial part</tissue>
    </source>
</reference>
<comment type="caution">
    <text evidence="2">The sequence shown here is derived from an EMBL/GenBank/DDBJ whole genome shotgun (WGS) entry which is preliminary data.</text>
</comment>
<evidence type="ECO:0000313" key="3">
    <source>
        <dbReference type="Proteomes" id="UP001153076"/>
    </source>
</evidence>
<protein>
    <recommendedName>
        <fullName evidence="1">DUF4220 domain-containing protein</fullName>
    </recommendedName>
</protein>
<dbReference type="Proteomes" id="UP001153076">
    <property type="component" value="Unassembled WGS sequence"/>
</dbReference>
<dbReference type="AlphaFoldDB" id="A0A9Q1KSV3"/>
<feature type="domain" description="DUF4220" evidence="1">
    <location>
        <begin position="67"/>
        <end position="184"/>
    </location>
</feature>
<accession>A0A9Q1KSV3</accession>
<name>A0A9Q1KSV3_9CARY</name>
<keyword evidence="3" id="KW-1185">Reference proteome</keyword>